<dbReference type="Gene3D" id="3.30.430.20">
    <property type="entry name" value="Gnk2 domain, C-X8-C-X2-C motif"/>
    <property type="match status" value="2"/>
</dbReference>
<feature type="chain" id="PRO_5014571991" evidence="10">
    <location>
        <begin position="27"/>
        <end position="296"/>
    </location>
</feature>
<keyword evidence="4" id="KW-0677">Repeat</keyword>
<keyword evidence="9" id="KW-0472">Membrane</keyword>
<evidence type="ECO:0000313" key="15">
    <source>
        <dbReference type="Proteomes" id="UP000002051"/>
    </source>
</evidence>
<evidence type="ECO:0000256" key="3">
    <source>
        <dbReference type="ARBA" id="ARBA00022729"/>
    </source>
</evidence>
<evidence type="ECO:0000256" key="7">
    <source>
        <dbReference type="ARBA" id="ARBA00024184"/>
    </source>
</evidence>
<keyword evidence="3 10" id="KW-0732">Signal</keyword>
<keyword evidence="9" id="KW-1133">Transmembrane helix</keyword>
<evidence type="ECO:0000256" key="8">
    <source>
        <dbReference type="ARBA" id="ARBA00038393"/>
    </source>
</evidence>
<keyword evidence="9" id="KW-0812">Transmembrane</keyword>
<dbReference type="EMBL" id="CM001217">
    <property type="protein sequence ID" value="AES61230.1"/>
    <property type="molecule type" value="Genomic_DNA"/>
</dbReference>
<dbReference type="HOGENOM" id="CLU_000288_33_1_1"/>
<sequence length="296" mass="33685">MNVSQYSTTIFFISYTFLLFLPSSEPISNYNKLVYKTCSTQTFNHQSYSQSLNSLFQQFITQSSQYKFFKTNEAINDDTFISGFFQCRNDFTKEDCFACVTSLLPHISNTLCSDSTSARVQLQGCYVQYQTEQFQETTIHESENNNMFHKICGVPVVEYYFEFKELMNEAFMILENGIVNSDGFYTMKYKKVKLMAQCEGDLRSCECGECVGNAVMVAKEECSSSVSAEIYFDKCFISYTYMPKSNGDANNTVPGARRKNNPQKLIAIIVGGGAILFMGLIVVSLINSRLKKDDYE</sequence>
<dbReference type="InterPro" id="IPR051378">
    <property type="entry name" value="Cell2Cell_Antifungal"/>
</dbReference>
<dbReference type="Proteomes" id="UP000002051">
    <property type="component" value="Unassembled WGS sequence"/>
</dbReference>
<dbReference type="OMA" id="CYFHYET"/>
<evidence type="ECO:0000256" key="5">
    <source>
        <dbReference type="ARBA" id="ARBA00022949"/>
    </source>
</evidence>
<organism evidence="12 15">
    <name type="scientific">Medicago truncatula</name>
    <name type="common">Barrel medic</name>
    <name type="synonym">Medicago tribuloides</name>
    <dbReference type="NCBI Taxonomy" id="3880"/>
    <lineage>
        <taxon>Eukaryota</taxon>
        <taxon>Viridiplantae</taxon>
        <taxon>Streptophyta</taxon>
        <taxon>Embryophyta</taxon>
        <taxon>Tracheophyta</taxon>
        <taxon>Spermatophyta</taxon>
        <taxon>Magnoliopsida</taxon>
        <taxon>eudicotyledons</taxon>
        <taxon>Gunneridae</taxon>
        <taxon>Pentapetalae</taxon>
        <taxon>rosids</taxon>
        <taxon>fabids</taxon>
        <taxon>Fabales</taxon>
        <taxon>Fabaceae</taxon>
        <taxon>Papilionoideae</taxon>
        <taxon>50 kb inversion clade</taxon>
        <taxon>NPAAA clade</taxon>
        <taxon>Hologalegina</taxon>
        <taxon>IRL clade</taxon>
        <taxon>Trifolieae</taxon>
        <taxon>Medicago</taxon>
    </lineage>
</organism>
<comment type="similarity">
    <text evidence="8">Belongs to the cysteine-rich repeat secretory protein family. Plasmodesmata-located proteins (PDLD) subfamily.</text>
</comment>
<evidence type="ECO:0000256" key="1">
    <source>
        <dbReference type="ARBA" id="ARBA00004251"/>
    </source>
</evidence>
<dbReference type="AlphaFoldDB" id="G7I6T5"/>
<dbReference type="Gramene" id="rna4574">
    <property type="protein sequence ID" value="RHN80628.1"/>
    <property type="gene ID" value="gene4574"/>
</dbReference>
<comment type="subcellular location">
    <subcellularLocation>
        <location evidence="7">Cell junction</location>
        <location evidence="7">Plasmodesma</location>
    </subcellularLocation>
    <subcellularLocation>
        <location evidence="1">Cell membrane</location>
        <topology evidence="1">Single-pass type I membrane protein</topology>
    </subcellularLocation>
</comment>
<dbReference type="eggNOG" id="ENOG502SK0X">
    <property type="taxonomic scope" value="Eukaryota"/>
</dbReference>
<dbReference type="GO" id="GO:0046739">
    <property type="term" value="P:transport of virus in multicellular host"/>
    <property type="evidence" value="ECO:0000318"/>
    <property type="project" value="GO_Central"/>
</dbReference>
<dbReference type="KEGG" id="mtr:11411042"/>
<dbReference type="Proteomes" id="UP000265566">
    <property type="component" value="Chromosome 1"/>
</dbReference>
<evidence type="ECO:0000313" key="13">
    <source>
        <dbReference type="EMBL" id="RHN80628.1"/>
    </source>
</evidence>
<feature type="transmembrane region" description="Helical" evidence="9">
    <location>
        <begin position="265"/>
        <end position="286"/>
    </location>
</feature>
<evidence type="ECO:0000256" key="4">
    <source>
        <dbReference type="ARBA" id="ARBA00022737"/>
    </source>
</evidence>
<dbReference type="EnsemblPlants" id="AES61230">
    <property type="protein sequence ID" value="AES61230"/>
    <property type="gene ID" value="MTR_1g080350"/>
</dbReference>
<feature type="domain" description="Gnk2-homologous" evidence="11">
    <location>
        <begin position="145"/>
        <end position="244"/>
    </location>
</feature>
<dbReference type="PROSITE" id="PS51473">
    <property type="entry name" value="GNK2"/>
    <property type="match status" value="2"/>
</dbReference>
<feature type="domain" description="Gnk2-homologous" evidence="11">
    <location>
        <begin position="30"/>
        <end position="134"/>
    </location>
</feature>
<dbReference type="GO" id="GO:0009506">
    <property type="term" value="C:plasmodesma"/>
    <property type="evidence" value="ECO:0000318"/>
    <property type="project" value="GO_Central"/>
</dbReference>
<dbReference type="PANTHER" id="PTHR32080">
    <property type="entry name" value="ANTIFUNGAL PROTEIN GINKBILOBIN-2-LIKE"/>
    <property type="match status" value="1"/>
</dbReference>
<reference evidence="12 15" key="2">
    <citation type="journal article" date="2014" name="BMC Genomics">
        <title>An improved genome release (version Mt4.0) for the model legume Medicago truncatula.</title>
        <authorList>
            <person name="Tang H."/>
            <person name="Krishnakumar V."/>
            <person name="Bidwell S."/>
            <person name="Rosen B."/>
            <person name="Chan A."/>
            <person name="Zhou S."/>
            <person name="Gentzbittel L."/>
            <person name="Childs K.L."/>
            <person name="Yandell M."/>
            <person name="Gundlach H."/>
            <person name="Mayer K.F."/>
            <person name="Schwartz D.C."/>
            <person name="Town C.D."/>
        </authorList>
    </citation>
    <scope>GENOME REANNOTATION</scope>
    <source>
        <strain evidence="14 15">cv. Jemalong A17</strain>
    </source>
</reference>
<evidence type="ECO:0000313" key="12">
    <source>
        <dbReference type="EMBL" id="AES61230.1"/>
    </source>
</evidence>
<gene>
    <name evidence="14" type="primary">11411042</name>
    <name evidence="12" type="ordered locus">MTR_1g080350</name>
    <name evidence="13" type="ORF">MtrunA17_Chr1g0190321</name>
</gene>
<dbReference type="EMBL" id="PSQE01000001">
    <property type="protein sequence ID" value="RHN80628.1"/>
    <property type="molecule type" value="Genomic_DNA"/>
</dbReference>
<dbReference type="InterPro" id="IPR002902">
    <property type="entry name" value="GNK2"/>
</dbReference>
<dbReference type="PaxDb" id="3880-AES61230"/>
<dbReference type="Pfam" id="PF01657">
    <property type="entry name" value="Stress-antifung"/>
    <property type="match status" value="2"/>
</dbReference>
<reference evidence="12 15" key="1">
    <citation type="journal article" date="2011" name="Nature">
        <title>The Medicago genome provides insight into the evolution of rhizobial symbioses.</title>
        <authorList>
            <person name="Young N.D."/>
            <person name="Debelle F."/>
            <person name="Oldroyd G.E."/>
            <person name="Geurts R."/>
            <person name="Cannon S.B."/>
            <person name="Udvardi M.K."/>
            <person name="Benedito V.A."/>
            <person name="Mayer K.F."/>
            <person name="Gouzy J."/>
            <person name="Schoof H."/>
            <person name="Van de Peer Y."/>
            <person name="Proost S."/>
            <person name="Cook D.R."/>
            <person name="Meyers B.C."/>
            <person name="Spannagl M."/>
            <person name="Cheung F."/>
            <person name="De Mita S."/>
            <person name="Krishnakumar V."/>
            <person name="Gundlach H."/>
            <person name="Zhou S."/>
            <person name="Mudge J."/>
            <person name="Bharti A.K."/>
            <person name="Murray J.D."/>
            <person name="Naoumkina M.A."/>
            <person name="Rosen B."/>
            <person name="Silverstein K.A."/>
            <person name="Tang H."/>
            <person name="Rombauts S."/>
            <person name="Zhao P.X."/>
            <person name="Zhou P."/>
            <person name="Barbe V."/>
            <person name="Bardou P."/>
            <person name="Bechner M."/>
            <person name="Bellec A."/>
            <person name="Berger A."/>
            <person name="Berges H."/>
            <person name="Bidwell S."/>
            <person name="Bisseling T."/>
            <person name="Choisne N."/>
            <person name="Couloux A."/>
            <person name="Denny R."/>
            <person name="Deshpande S."/>
            <person name="Dai X."/>
            <person name="Doyle J.J."/>
            <person name="Dudez A.M."/>
            <person name="Farmer A.D."/>
            <person name="Fouteau S."/>
            <person name="Franken C."/>
            <person name="Gibelin C."/>
            <person name="Gish J."/>
            <person name="Goldstein S."/>
            <person name="Gonzalez A.J."/>
            <person name="Green P.J."/>
            <person name="Hallab A."/>
            <person name="Hartog M."/>
            <person name="Hua A."/>
            <person name="Humphray S.J."/>
            <person name="Jeong D.H."/>
            <person name="Jing Y."/>
            <person name="Jocker A."/>
            <person name="Kenton S.M."/>
            <person name="Kim D.J."/>
            <person name="Klee K."/>
            <person name="Lai H."/>
            <person name="Lang C."/>
            <person name="Lin S."/>
            <person name="Macmil S.L."/>
            <person name="Magdelenat G."/>
            <person name="Matthews L."/>
            <person name="McCorrison J."/>
            <person name="Monaghan E.L."/>
            <person name="Mun J.H."/>
            <person name="Najar F.Z."/>
            <person name="Nicholson C."/>
            <person name="Noirot C."/>
            <person name="O'Bleness M."/>
            <person name="Paule C.R."/>
            <person name="Poulain J."/>
            <person name="Prion F."/>
            <person name="Qin B."/>
            <person name="Qu C."/>
            <person name="Retzel E.F."/>
            <person name="Riddle C."/>
            <person name="Sallet E."/>
            <person name="Samain S."/>
            <person name="Samson N."/>
            <person name="Sanders I."/>
            <person name="Saurat O."/>
            <person name="Scarpelli C."/>
            <person name="Schiex T."/>
            <person name="Segurens B."/>
            <person name="Severin A.J."/>
            <person name="Sherrier D.J."/>
            <person name="Shi R."/>
            <person name="Sims S."/>
            <person name="Singer S.R."/>
            <person name="Sinharoy S."/>
            <person name="Sterck L."/>
            <person name="Viollet A."/>
            <person name="Wang B.B."/>
            <person name="Wang K."/>
            <person name="Wang M."/>
            <person name="Wang X."/>
            <person name="Warfsmann J."/>
            <person name="Weissenbach J."/>
            <person name="White D.D."/>
            <person name="White J.D."/>
            <person name="Wiley G.B."/>
            <person name="Wincker P."/>
            <person name="Xing Y."/>
            <person name="Yang L."/>
            <person name="Yao Z."/>
            <person name="Ying F."/>
            <person name="Zhai J."/>
            <person name="Zhou L."/>
            <person name="Zuber A."/>
            <person name="Denarie J."/>
            <person name="Dixon R.A."/>
            <person name="May G.D."/>
            <person name="Schwartz D.C."/>
            <person name="Rogers J."/>
            <person name="Quetier F."/>
            <person name="Town C.D."/>
            <person name="Roe B.A."/>
        </authorList>
    </citation>
    <scope>NUCLEOTIDE SEQUENCE [LARGE SCALE GENOMIC DNA]</scope>
    <source>
        <strain evidence="12">A17</strain>
        <strain evidence="14 15">cv. Jemalong A17</strain>
    </source>
</reference>
<dbReference type="STRING" id="3880.G7I6T5"/>
<dbReference type="GO" id="GO:0010497">
    <property type="term" value="P:plasmodesmata-mediated intercellular transport"/>
    <property type="evidence" value="ECO:0000318"/>
    <property type="project" value="GO_Central"/>
</dbReference>
<keyword evidence="6" id="KW-1015">Disulfide bond</keyword>
<evidence type="ECO:0000256" key="2">
    <source>
        <dbReference type="ARBA" id="ARBA00022581"/>
    </source>
</evidence>
<evidence type="ECO:0000313" key="14">
    <source>
        <dbReference type="EnsemblPlants" id="AES61230"/>
    </source>
</evidence>
<dbReference type="GO" id="GO:0005886">
    <property type="term" value="C:plasma membrane"/>
    <property type="evidence" value="ECO:0007669"/>
    <property type="project" value="UniProtKB-SubCell"/>
</dbReference>
<reference evidence="14" key="3">
    <citation type="submission" date="2015-04" db="UniProtKB">
        <authorList>
            <consortium name="EnsemblPlants"/>
        </authorList>
    </citation>
    <scope>IDENTIFICATION</scope>
    <source>
        <strain evidence="14">cv. Jemalong A17</strain>
    </source>
</reference>
<dbReference type="PANTHER" id="PTHR32080:SF6">
    <property type="entry name" value="PLASMODESMATA-LOCATED PROTEIN 4"/>
    <property type="match status" value="1"/>
</dbReference>
<dbReference type="CDD" id="cd23509">
    <property type="entry name" value="Gnk2-like"/>
    <property type="match status" value="2"/>
</dbReference>
<evidence type="ECO:0000259" key="11">
    <source>
        <dbReference type="PROSITE" id="PS51473"/>
    </source>
</evidence>
<feature type="signal peptide" evidence="10">
    <location>
        <begin position="1"/>
        <end position="26"/>
    </location>
</feature>
<evidence type="ECO:0000256" key="10">
    <source>
        <dbReference type="SAM" id="SignalP"/>
    </source>
</evidence>
<name>G7I6T5_MEDTR</name>
<proteinExistence type="inferred from homology"/>
<keyword evidence="15" id="KW-1185">Reference proteome</keyword>
<protein>
    <submittedName>
        <fullName evidence="13">Putative Gnk2-like domain-containing protein</fullName>
    </submittedName>
    <submittedName>
        <fullName evidence="12">Salt stress response/antifungal domain protein</fullName>
    </submittedName>
</protein>
<evidence type="ECO:0000256" key="9">
    <source>
        <dbReference type="SAM" id="Phobius"/>
    </source>
</evidence>
<accession>G7I6T5</accession>
<keyword evidence="5" id="KW-0965">Cell junction</keyword>
<evidence type="ECO:0000256" key="6">
    <source>
        <dbReference type="ARBA" id="ARBA00023157"/>
    </source>
</evidence>
<keyword evidence="2" id="KW-0945">Host-virus interaction</keyword>
<dbReference type="InterPro" id="IPR038408">
    <property type="entry name" value="GNK2_sf"/>
</dbReference>
<dbReference type="OrthoDB" id="1715309at2759"/>
<reference evidence="13" key="4">
    <citation type="journal article" date="2018" name="Nat. Plants">
        <title>Whole-genome landscape of Medicago truncatula symbiotic genes.</title>
        <authorList>
            <person name="Pecrix Y."/>
            <person name="Gamas P."/>
            <person name="Carrere S."/>
        </authorList>
    </citation>
    <scope>NUCLEOTIDE SEQUENCE</scope>
    <source>
        <tissue evidence="13">Leaves</tissue>
    </source>
</reference>